<feature type="domain" description="RPAP1/MINIYO-like TPR repeats" evidence="1">
    <location>
        <begin position="1"/>
        <end position="138"/>
    </location>
</feature>
<evidence type="ECO:0000259" key="1">
    <source>
        <dbReference type="Pfam" id="PF25766"/>
    </source>
</evidence>
<proteinExistence type="predicted"/>
<dbReference type="Pfam" id="PF25766">
    <property type="entry name" value="TPR_RPAP1"/>
    <property type="match status" value="1"/>
</dbReference>
<dbReference type="WBParaSite" id="GPUH_0002329401-mRNA-1">
    <property type="protein sequence ID" value="GPUH_0002329401-mRNA-1"/>
    <property type="gene ID" value="GPUH_0002329401"/>
</dbReference>
<organism evidence="2">
    <name type="scientific">Gongylonema pulchrum</name>
    <dbReference type="NCBI Taxonomy" id="637853"/>
    <lineage>
        <taxon>Eukaryota</taxon>
        <taxon>Metazoa</taxon>
        <taxon>Ecdysozoa</taxon>
        <taxon>Nematoda</taxon>
        <taxon>Chromadorea</taxon>
        <taxon>Rhabditida</taxon>
        <taxon>Spirurina</taxon>
        <taxon>Spiruromorpha</taxon>
        <taxon>Spiruroidea</taxon>
        <taxon>Gongylonematidae</taxon>
        <taxon>Gongylonema</taxon>
    </lineage>
</organism>
<name>A0A183EQM3_9BILA</name>
<dbReference type="InterPro" id="IPR057989">
    <property type="entry name" value="TPR_RPAP1/MINIYO-like"/>
</dbReference>
<sequence length="155" mass="18207">LLQHFEEFSLSNDNFALFVLLGAYANEKLFDGLLLKCAIWDPCRNIVRQMTTKKCHGVRLVSSTQEKYHFWLFTFVLHFLERTDIRDTLKEKHFSQYSQLLAMYAAAIKNNRILRDRNPLVFEIASCELGLFIRDHEAGRNHENTVSYPFSMLKS</sequence>
<accession>A0A183EQM3</accession>
<reference evidence="2" key="1">
    <citation type="submission" date="2016-06" db="UniProtKB">
        <authorList>
            <consortium name="WormBaseParasite"/>
        </authorList>
    </citation>
    <scope>IDENTIFICATION</scope>
</reference>
<evidence type="ECO:0000313" key="2">
    <source>
        <dbReference type="WBParaSite" id="GPUH_0002329401-mRNA-1"/>
    </source>
</evidence>
<protein>
    <submittedName>
        <fullName evidence="2">RUN domain-containing protein</fullName>
    </submittedName>
</protein>
<dbReference type="AlphaFoldDB" id="A0A183EQM3"/>